<dbReference type="Pfam" id="PF00535">
    <property type="entry name" value="Glycos_transf_2"/>
    <property type="match status" value="1"/>
</dbReference>
<evidence type="ECO:0000259" key="1">
    <source>
        <dbReference type="Pfam" id="PF00535"/>
    </source>
</evidence>
<sequence>MHNSKLVSVICLCYNHERYIEECLDSVINQTHSNIEIIIVDDFSSDNSARVIHNWIKKNPNVIFIENKQNLGNTYSFNQALKKAKGTYIIDLATDDVLLPNFIETHLNNFYIKKTSNPGISFCNVELIDEDSNHIGYHFEINTKREAIKKPKEGDLFASLLDSYYINPVGMMTKKAVMDQLCGYDESLAYEDFDFWIRSSRNFDYIYLDSVAIKKRVLKNSLSSSFKYGGKQQRNMDYSTYLVCKKAFNLVKTDVEKKALSNRIIHELKLVTKNFNFPLSFKYCFLYFKTKFLKFTSVSI</sequence>
<dbReference type="Proteomes" id="UP001597319">
    <property type="component" value="Unassembled WGS sequence"/>
</dbReference>
<dbReference type="PANTHER" id="PTHR43685">
    <property type="entry name" value="GLYCOSYLTRANSFERASE"/>
    <property type="match status" value="1"/>
</dbReference>
<keyword evidence="2" id="KW-0328">Glycosyltransferase</keyword>
<dbReference type="EC" id="2.4.-.-" evidence="2"/>
<protein>
    <submittedName>
        <fullName evidence="2">Glycosyltransferase family 2 protein</fullName>
        <ecNumber evidence="2">2.4.-.-</ecNumber>
    </submittedName>
</protein>
<dbReference type="RefSeq" id="WP_378294427.1">
    <property type="nucleotide sequence ID" value="NZ_JBHULE010000019.1"/>
</dbReference>
<dbReference type="InterPro" id="IPR050834">
    <property type="entry name" value="Glycosyltransf_2"/>
</dbReference>
<dbReference type="InterPro" id="IPR001173">
    <property type="entry name" value="Glyco_trans_2-like"/>
</dbReference>
<keyword evidence="3" id="KW-1185">Reference proteome</keyword>
<comment type="caution">
    <text evidence="2">The sequence shown here is derived from an EMBL/GenBank/DDBJ whole genome shotgun (WGS) entry which is preliminary data.</text>
</comment>
<dbReference type="EMBL" id="JBHULE010000019">
    <property type="protein sequence ID" value="MFD2564604.1"/>
    <property type="molecule type" value="Genomic_DNA"/>
</dbReference>
<keyword evidence="2" id="KW-0808">Transferase</keyword>
<dbReference type="InterPro" id="IPR029044">
    <property type="entry name" value="Nucleotide-diphossugar_trans"/>
</dbReference>
<dbReference type="Gene3D" id="3.90.550.10">
    <property type="entry name" value="Spore Coat Polysaccharide Biosynthesis Protein SpsA, Chain A"/>
    <property type="match status" value="1"/>
</dbReference>
<dbReference type="PANTHER" id="PTHR43685:SF11">
    <property type="entry name" value="GLYCOSYLTRANSFERASE TAGX-RELATED"/>
    <property type="match status" value="1"/>
</dbReference>
<gene>
    <name evidence="2" type="ORF">ACFSR1_18115</name>
</gene>
<accession>A0ABW5LKB5</accession>
<name>A0ABW5LKB5_9FLAO</name>
<proteinExistence type="predicted"/>
<evidence type="ECO:0000313" key="3">
    <source>
        <dbReference type="Proteomes" id="UP001597319"/>
    </source>
</evidence>
<dbReference type="GO" id="GO:0016757">
    <property type="term" value="F:glycosyltransferase activity"/>
    <property type="evidence" value="ECO:0007669"/>
    <property type="project" value="UniProtKB-KW"/>
</dbReference>
<dbReference type="SUPFAM" id="SSF53448">
    <property type="entry name" value="Nucleotide-diphospho-sugar transferases"/>
    <property type="match status" value="1"/>
</dbReference>
<reference evidence="3" key="1">
    <citation type="journal article" date="2019" name="Int. J. Syst. Evol. Microbiol.">
        <title>The Global Catalogue of Microorganisms (GCM) 10K type strain sequencing project: providing services to taxonomists for standard genome sequencing and annotation.</title>
        <authorList>
            <consortium name="The Broad Institute Genomics Platform"/>
            <consortium name="The Broad Institute Genome Sequencing Center for Infectious Disease"/>
            <person name="Wu L."/>
            <person name="Ma J."/>
        </authorList>
    </citation>
    <scope>NUCLEOTIDE SEQUENCE [LARGE SCALE GENOMIC DNA]</scope>
    <source>
        <strain evidence="3">KCTC 52274</strain>
    </source>
</reference>
<evidence type="ECO:0000313" key="2">
    <source>
        <dbReference type="EMBL" id="MFD2564604.1"/>
    </source>
</evidence>
<organism evidence="2 3">
    <name type="scientific">Aquimarina rubra</name>
    <dbReference type="NCBI Taxonomy" id="1920033"/>
    <lineage>
        <taxon>Bacteria</taxon>
        <taxon>Pseudomonadati</taxon>
        <taxon>Bacteroidota</taxon>
        <taxon>Flavobacteriia</taxon>
        <taxon>Flavobacteriales</taxon>
        <taxon>Flavobacteriaceae</taxon>
        <taxon>Aquimarina</taxon>
    </lineage>
</organism>
<feature type="domain" description="Glycosyltransferase 2-like" evidence="1">
    <location>
        <begin position="8"/>
        <end position="145"/>
    </location>
</feature>